<dbReference type="InterPro" id="IPR001098">
    <property type="entry name" value="DNA-dir_DNA_pol_A_palm_dom"/>
</dbReference>
<evidence type="ECO:0000313" key="2">
    <source>
        <dbReference type="EMBL" id="KKL13945.1"/>
    </source>
</evidence>
<accession>A0A0F9AWX1</accession>
<dbReference type="Pfam" id="PF00476">
    <property type="entry name" value="DNA_pol_A"/>
    <property type="match status" value="1"/>
</dbReference>
<dbReference type="GO" id="GO:0006260">
    <property type="term" value="P:DNA replication"/>
    <property type="evidence" value="ECO:0007669"/>
    <property type="project" value="InterPro"/>
</dbReference>
<organism evidence="2">
    <name type="scientific">marine sediment metagenome</name>
    <dbReference type="NCBI Taxonomy" id="412755"/>
    <lineage>
        <taxon>unclassified sequences</taxon>
        <taxon>metagenomes</taxon>
        <taxon>ecological metagenomes</taxon>
    </lineage>
</organism>
<feature type="domain" description="DNA-directed DNA polymerase family A palm" evidence="1">
    <location>
        <begin position="2"/>
        <end position="170"/>
    </location>
</feature>
<dbReference type="Gene3D" id="3.30.70.370">
    <property type="match status" value="1"/>
</dbReference>
<name>A0A0F9AWX1_9ZZZZ</name>
<dbReference type="EMBL" id="LAZR01040656">
    <property type="protein sequence ID" value="KKL13945.1"/>
    <property type="molecule type" value="Genomic_DNA"/>
</dbReference>
<dbReference type="InterPro" id="IPR043502">
    <property type="entry name" value="DNA/RNA_pol_sf"/>
</dbReference>
<gene>
    <name evidence="2" type="ORF">LCGC14_2520710</name>
</gene>
<evidence type="ECO:0000259" key="1">
    <source>
        <dbReference type="SMART" id="SM00482"/>
    </source>
</evidence>
<feature type="non-terminal residue" evidence="2">
    <location>
        <position position="178"/>
    </location>
</feature>
<dbReference type="GO" id="GO:0003887">
    <property type="term" value="F:DNA-directed DNA polymerase activity"/>
    <property type="evidence" value="ECO:0007669"/>
    <property type="project" value="InterPro"/>
</dbReference>
<sequence>MKISLRSMFCAPKDHVLIHWDLAQAESWIVAYLANEQNMKRSLKEGDIHLDTAAFALYFCEREAVTPVMRYMGKQSNHSLSYRMSANRWMQLINKRSDRPPHVTVTLGETKTYHKSWNTYYNLRGWWSEIEQQLSIDRILVTPYGRVRVFFEAWGDDLFKEGTAHVPQSTVADHFDGP</sequence>
<dbReference type="Gene3D" id="1.10.150.20">
    <property type="entry name" value="5' to 3' exonuclease, C-terminal subdomain"/>
    <property type="match status" value="1"/>
</dbReference>
<proteinExistence type="predicted"/>
<reference evidence="2" key="1">
    <citation type="journal article" date="2015" name="Nature">
        <title>Complex archaea that bridge the gap between prokaryotes and eukaryotes.</title>
        <authorList>
            <person name="Spang A."/>
            <person name="Saw J.H."/>
            <person name="Jorgensen S.L."/>
            <person name="Zaremba-Niedzwiedzka K."/>
            <person name="Martijn J."/>
            <person name="Lind A.E."/>
            <person name="van Eijk R."/>
            <person name="Schleper C."/>
            <person name="Guy L."/>
            <person name="Ettema T.J."/>
        </authorList>
    </citation>
    <scope>NUCLEOTIDE SEQUENCE</scope>
</reference>
<protein>
    <recommendedName>
        <fullName evidence="1">DNA-directed DNA polymerase family A palm domain-containing protein</fullName>
    </recommendedName>
</protein>
<comment type="caution">
    <text evidence="2">The sequence shown here is derived from an EMBL/GenBank/DDBJ whole genome shotgun (WGS) entry which is preliminary data.</text>
</comment>
<dbReference type="SUPFAM" id="SSF56672">
    <property type="entry name" value="DNA/RNA polymerases"/>
    <property type="match status" value="1"/>
</dbReference>
<dbReference type="AlphaFoldDB" id="A0A0F9AWX1"/>
<dbReference type="GO" id="GO:0003677">
    <property type="term" value="F:DNA binding"/>
    <property type="evidence" value="ECO:0007669"/>
    <property type="project" value="InterPro"/>
</dbReference>
<dbReference type="SMART" id="SM00482">
    <property type="entry name" value="POLAc"/>
    <property type="match status" value="1"/>
</dbReference>